<feature type="domain" description="HD" evidence="1">
    <location>
        <begin position="44"/>
        <end position="146"/>
    </location>
</feature>
<dbReference type="EMBL" id="MHUL01000002">
    <property type="protein sequence ID" value="OHA77854.1"/>
    <property type="molecule type" value="Genomic_DNA"/>
</dbReference>
<dbReference type="AlphaFoldDB" id="A0A1G2RYC9"/>
<dbReference type="Proteomes" id="UP000178222">
    <property type="component" value="Unassembled WGS sequence"/>
</dbReference>
<dbReference type="SUPFAM" id="SSF109604">
    <property type="entry name" value="HD-domain/PDEase-like"/>
    <property type="match status" value="1"/>
</dbReference>
<accession>A0A1G2RYC9</accession>
<dbReference type="Pfam" id="PF01966">
    <property type="entry name" value="HD"/>
    <property type="match status" value="1"/>
</dbReference>
<dbReference type="CDD" id="cd00077">
    <property type="entry name" value="HDc"/>
    <property type="match status" value="1"/>
</dbReference>
<dbReference type="PROSITE" id="PS51831">
    <property type="entry name" value="HD"/>
    <property type="match status" value="1"/>
</dbReference>
<proteinExistence type="predicted"/>
<evidence type="ECO:0000313" key="2">
    <source>
        <dbReference type="EMBL" id="OHA77854.1"/>
    </source>
</evidence>
<organism evidence="2 3">
    <name type="scientific">Candidatus Wildermuthbacteria bacterium RIFCSPLOWO2_02_FULL_47_9c</name>
    <dbReference type="NCBI Taxonomy" id="1802466"/>
    <lineage>
        <taxon>Bacteria</taxon>
        <taxon>Candidatus Wildermuthiibacteriota</taxon>
    </lineage>
</organism>
<dbReference type="InterPro" id="IPR006675">
    <property type="entry name" value="HDIG_dom"/>
</dbReference>
<gene>
    <name evidence="2" type="ORF">A3J30_02905</name>
</gene>
<sequence length="191" mass="22072">MIKDFHHFKGEGLSRSEKIQRKVVETLLASTIPDEQRESSLVWELKHSAGCCQIGRIVAQKRGLDVELAEVACILHDVYVIVEGKYEEHAKRGAEIARKMLEESGDFKSEEVNLIAEAVAHHSEKQIYTRAPYAELVKDADVFDCSLYENAKGFYMLHKPKDIYEEYVKRIKNVRNELGLKEEEFFREPNE</sequence>
<reference evidence="2 3" key="1">
    <citation type="journal article" date="2016" name="Nat. Commun.">
        <title>Thousands of microbial genomes shed light on interconnected biogeochemical processes in an aquifer system.</title>
        <authorList>
            <person name="Anantharaman K."/>
            <person name="Brown C.T."/>
            <person name="Hug L.A."/>
            <person name="Sharon I."/>
            <person name="Castelle C.J."/>
            <person name="Probst A.J."/>
            <person name="Thomas B.C."/>
            <person name="Singh A."/>
            <person name="Wilkins M.J."/>
            <person name="Karaoz U."/>
            <person name="Brodie E.L."/>
            <person name="Williams K.H."/>
            <person name="Hubbard S.S."/>
            <person name="Banfield J.F."/>
        </authorList>
    </citation>
    <scope>NUCLEOTIDE SEQUENCE [LARGE SCALE GENOMIC DNA]</scope>
</reference>
<protein>
    <recommendedName>
        <fullName evidence="1">HD domain-containing protein</fullName>
    </recommendedName>
</protein>
<comment type="caution">
    <text evidence="2">The sequence shown here is derived from an EMBL/GenBank/DDBJ whole genome shotgun (WGS) entry which is preliminary data.</text>
</comment>
<dbReference type="Gene3D" id="1.10.3210.10">
    <property type="entry name" value="Hypothetical protein af1432"/>
    <property type="match status" value="1"/>
</dbReference>
<dbReference type="InterPro" id="IPR006674">
    <property type="entry name" value="HD_domain"/>
</dbReference>
<evidence type="ECO:0000259" key="1">
    <source>
        <dbReference type="PROSITE" id="PS51831"/>
    </source>
</evidence>
<evidence type="ECO:0000313" key="3">
    <source>
        <dbReference type="Proteomes" id="UP000178222"/>
    </source>
</evidence>
<dbReference type="NCBIfam" id="TIGR00277">
    <property type="entry name" value="HDIG"/>
    <property type="match status" value="1"/>
</dbReference>
<dbReference type="InterPro" id="IPR003607">
    <property type="entry name" value="HD/PDEase_dom"/>
</dbReference>
<name>A0A1G2RYC9_9BACT</name>